<accession>A0A4Y2B5L7</accession>
<feature type="compositionally biased region" description="Basic and acidic residues" evidence="1">
    <location>
        <begin position="1"/>
        <end position="20"/>
    </location>
</feature>
<name>A0A4Y2B5L7_ARAVE</name>
<dbReference type="AlphaFoldDB" id="A0A4Y2B5L7"/>
<dbReference type="EMBL" id="BGPR01000052">
    <property type="protein sequence ID" value="GBL87298.1"/>
    <property type="molecule type" value="Genomic_DNA"/>
</dbReference>
<feature type="region of interest" description="Disordered" evidence="1">
    <location>
        <begin position="1"/>
        <end position="25"/>
    </location>
</feature>
<dbReference type="Proteomes" id="UP000499080">
    <property type="component" value="Unassembled WGS sequence"/>
</dbReference>
<reference evidence="2 3" key="1">
    <citation type="journal article" date="2019" name="Sci. Rep.">
        <title>Orb-weaving spider Araneus ventricosus genome elucidates the spidroin gene catalogue.</title>
        <authorList>
            <person name="Kono N."/>
            <person name="Nakamura H."/>
            <person name="Ohtoshi R."/>
            <person name="Moran D.A.P."/>
            <person name="Shinohara A."/>
            <person name="Yoshida Y."/>
            <person name="Fujiwara M."/>
            <person name="Mori M."/>
            <person name="Tomita M."/>
            <person name="Arakawa K."/>
        </authorList>
    </citation>
    <scope>NUCLEOTIDE SEQUENCE [LARGE SCALE GENOMIC DNA]</scope>
</reference>
<evidence type="ECO:0000313" key="2">
    <source>
        <dbReference type="EMBL" id="GBL87298.1"/>
    </source>
</evidence>
<evidence type="ECO:0000256" key="1">
    <source>
        <dbReference type="SAM" id="MobiDB-lite"/>
    </source>
</evidence>
<protein>
    <submittedName>
        <fullName evidence="2">Uncharacterized protein</fullName>
    </submittedName>
</protein>
<organism evidence="2 3">
    <name type="scientific">Araneus ventricosus</name>
    <name type="common">Orbweaver spider</name>
    <name type="synonym">Epeira ventricosa</name>
    <dbReference type="NCBI Taxonomy" id="182803"/>
    <lineage>
        <taxon>Eukaryota</taxon>
        <taxon>Metazoa</taxon>
        <taxon>Ecdysozoa</taxon>
        <taxon>Arthropoda</taxon>
        <taxon>Chelicerata</taxon>
        <taxon>Arachnida</taxon>
        <taxon>Araneae</taxon>
        <taxon>Araneomorphae</taxon>
        <taxon>Entelegynae</taxon>
        <taxon>Araneoidea</taxon>
        <taxon>Araneidae</taxon>
        <taxon>Araneus</taxon>
    </lineage>
</organism>
<proteinExistence type="predicted"/>
<gene>
    <name evidence="2" type="ORF">AVEN_270556_1</name>
</gene>
<evidence type="ECO:0000313" key="3">
    <source>
        <dbReference type="Proteomes" id="UP000499080"/>
    </source>
</evidence>
<sequence>MSWRNTEGRYKTSRLNERSIECNGPPQGLFPAKALANTGSERPFHLSSDFGSSNQHNGDGSLRVSISSLSSLLFPSFLNTLTSEARGVVDELSLGDSSSSWTNHPTAVVCLPPWC</sequence>
<comment type="caution">
    <text evidence="2">The sequence shown here is derived from an EMBL/GenBank/DDBJ whole genome shotgun (WGS) entry which is preliminary data.</text>
</comment>
<keyword evidence="3" id="KW-1185">Reference proteome</keyword>